<keyword evidence="3" id="KW-1185">Reference proteome</keyword>
<accession>A0AAD5TXW4</accession>
<dbReference type="PANTHER" id="PTHR34825">
    <property type="entry name" value="CONSERVED PROTEIN, WITH A WEAK D-GALACTARATE DEHYDRATASE/ALTRONATE HYDROLASE DOMAIN"/>
    <property type="match status" value="1"/>
</dbReference>
<reference evidence="2" key="1">
    <citation type="submission" date="2020-05" db="EMBL/GenBank/DDBJ databases">
        <title>Phylogenomic resolution of chytrid fungi.</title>
        <authorList>
            <person name="Stajich J.E."/>
            <person name="Amses K."/>
            <person name="Simmons R."/>
            <person name="Seto K."/>
            <person name="Myers J."/>
            <person name="Bonds A."/>
            <person name="Quandt C.A."/>
            <person name="Barry K."/>
            <person name="Liu P."/>
            <person name="Grigoriev I."/>
            <person name="Longcore J.E."/>
            <person name="James T.Y."/>
        </authorList>
    </citation>
    <scope>NUCLEOTIDE SEQUENCE</scope>
    <source>
        <strain evidence="2">JEL0476</strain>
    </source>
</reference>
<dbReference type="Pfam" id="PF09820">
    <property type="entry name" value="AAA-ATPase_like"/>
    <property type="match status" value="1"/>
</dbReference>
<proteinExistence type="predicted"/>
<gene>
    <name evidence="2" type="ORF">HK099_006512</name>
</gene>
<organism evidence="2 3">
    <name type="scientific">Clydaea vesicula</name>
    <dbReference type="NCBI Taxonomy" id="447962"/>
    <lineage>
        <taxon>Eukaryota</taxon>
        <taxon>Fungi</taxon>
        <taxon>Fungi incertae sedis</taxon>
        <taxon>Chytridiomycota</taxon>
        <taxon>Chytridiomycota incertae sedis</taxon>
        <taxon>Chytridiomycetes</taxon>
        <taxon>Lobulomycetales</taxon>
        <taxon>Lobulomycetaceae</taxon>
        <taxon>Clydaea</taxon>
    </lineage>
</organism>
<dbReference type="Pfam" id="PF08011">
    <property type="entry name" value="PDDEXK_9"/>
    <property type="match status" value="1"/>
</dbReference>
<dbReference type="AlphaFoldDB" id="A0AAD5TXW4"/>
<sequence length="586" mass="66999">MNQIHVVKGNKLPIGIDSFRCLIANKYSFVDKTLLIHEFIKSSSLVSLILRPRRFGKSLNLSMLRYFFEKVPAETPSTINRRGLFSGLLIEQNHIQLFDTHFAKYPCIYLSLKGCKANSWKHMLRKLRNLISDIYSKHIYLESFLDDYEFQRFKSVLNCFPDFTESSLMFLSKILTKYHGSRCVVLIDEYDAPMEWAYNNNSENSNHEGYDFLNNAKSFFELLFSNLLKSNDSNIHQALMVGVVRVARSGFLSGFDNYCVYPMFSDRFSNHFGFREEETQTLLQYHPIPPAFNEIKQWYNSFHAGNNISLYNPWSIVNICEKKTLKSYSVETGGTKSIESLFELVNDDFKLNIASLINGNIVPRNIQKDVYYETLQSSPEESLWPLLYYAGYLTANSNGVKIPNLEVRLEWEGWFSRILTSKFPSLSPSSLLDLIINGHSETFVSKFPIVLQSCLTYFDVGGSDSGKKAEYFYHAFCLGLFVHARDKSFNVSSELPAGTGRFDVTITPPSAKDYAAILEFKVVKGGESIDVKSQEALDQIDLKSYRASIPPHVNKLMEIGIAFKGNSSHVVVRKLEKDGNDIWNVV</sequence>
<dbReference type="InterPro" id="IPR018631">
    <property type="entry name" value="AAA-ATPase-like_dom"/>
</dbReference>
<protein>
    <recommendedName>
        <fullName evidence="1">AAA-ATPase-like domain-containing protein</fullName>
    </recommendedName>
</protein>
<dbReference type="InterPro" id="IPR012547">
    <property type="entry name" value="PDDEXK_9"/>
</dbReference>
<name>A0AAD5TXW4_9FUNG</name>
<comment type="caution">
    <text evidence="2">The sequence shown here is derived from an EMBL/GenBank/DDBJ whole genome shotgun (WGS) entry which is preliminary data.</text>
</comment>
<evidence type="ECO:0000259" key="1">
    <source>
        <dbReference type="Pfam" id="PF09820"/>
    </source>
</evidence>
<dbReference type="PANTHER" id="PTHR34825:SF1">
    <property type="entry name" value="AAA-ATPASE-LIKE DOMAIN-CONTAINING PROTEIN"/>
    <property type="match status" value="1"/>
</dbReference>
<feature type="domain" description="AAA-ATPase-like" evidence="1">
    <location>
        <begin position="13"/>
        <end position="250"/>
    </location>
</feature>
<dbReference type="EMBL" id="JADGJW010000568">
    <property type="protein sequence ID" value="KAJ3215117.1"/>
    <property type="molecule type" value="Genomic_DNA"/>
</dbReference>
<evidence type="ECO:0000313" key="3">
    <source>
        <dbReference type="Proteomes" id="UP001211065"/>
    </source>
</evidence>
<dbReference type="Proteomes" id="UP001211065">
    <property type="component" value="Unassembled WGS sequence"/>
</dbReference>
<evidence type="ECO:0000313" key="2">
    <source>
        <dbReference type="EMBL" id="KAJ3215117.1"/>
    </source>
</evidence>